<dbReference type="SUPFAM" id="SSF52788">
    <property type="entry name" value="Phosphotyrosine protein phosphatases I"/>
    <property type="match status" value="1"/>
</dbReference>
<comment type="caution">
    <text evidence="3">The sequence shown here is derived from an EMBL/GenBank/DDBJ whole genome shotgun (WGS) entry which is preliminary data.</text>
</comment>
<organism evidence="3 4">
    <name type="scientific">Nocardia vermiculata</name>
    <dbReference type="NCBI Taxonomy" id="257274"/>
    <lineage>
        <taxon>Bacteria</taxon>
        <taxon>Bacillati</taxon>
        <taxon>Actinomycetota</taxon>
        <taxon>Actinomycetes</taxon>
        <taxon>Mycobacteriales</taxon>
        <taxon>Nocardiaceae</taxon>
        <taxon>Nocardia</taxon>
    </lineage>
</organism>
<dbReference type="PANTHER" id="PTHR43428:SF1">
    <property type="entry name" value="ARSENATE REDUCTASE"/>
    <property type="match status" value="1"/>
</dbReference>
<evidence type="ECO:0000259" key="2">
    <source>
        <dbReference type="SMART" id="SM00226"/>
    </source>
</evidence>
<dbReference type="Proteomes" id="UP000565711">
    <property type="component" value="Unassembled WGS sequence"/>
</dbReference>
<gene>
    <name evidence="3" type="ORF">HGA08_27350</name>
</gene>
<dbReference type="AlphaFoldDB" id="A0A846Y326"/>
<dbReference type="Gene3D" id="1.10.8.1060">
    <property type="entry name" value="Corynebacterium glutamicum thioredoxin-dependent arsenate reductase, N-terminal domain"/>
    <property type="match status" value="1"/>
</dbReference>
<feature type="domain" description="Phosphotyrosine protein phosphatase I" evidence="2">
    <location>
        <begin position="88"/>
        <end position="213"/>
    </location>
</feature>
<dbReference type="NCBIfam" id="NF046112">
    <property type="entry name" value="MSMEG_6209_Nter"/>
    <property type="match status" value="1"/>
</dbReference>
<dbReference type="Gene3D" id="3.40.50.2300">
    <property type="match status" value="1"/>
</dbReference>
<dbReference type="Pfam" id="PF21234">
    <property type="entry name" value="Phosphatase-like_N"/>
    <property type="match status" value="1"/>
</dbReference>
<accession>A0A846Y326</accession>
<dbReference type="SMART" id="SM00226">
    <property type="entry name" value="LMWPc"/>
    <property type="match status" value="1"/>
</dbReference>
<sequence length="230" mass="24644">MTTPAPAARTAATIDQVTALAAAADHLHREFADTFTTVVIDRFLHSSYDELAARATVVNYLPLLAERFARQRLRALAKLEGHPGTGTPAVLFLCTHNAARSQMALGFFTHFAGHRATGWSGGTTPIDRIEPAVIDAMAEAGIDITGEFPKPWTEEIVRAADVVISMGCGDACPTVSGGRCEEWDLPDPTGADPATVREIRDDIEERVRALVADLDGIWGPVTRKVALSGI</sequence>
<dbReference type="InterPro" id="IPR036196">
    <property type="entry name" value="Ptyr_pPase_sf"/>
</dbReference>
<evidence type="ECO:0000313" key="3">
    <source>
        <dbReference type="EMBL" id="NKY53916.1"/>
    </source>
</evidence>
<evidence type="ECO:0000313" key="4">
    <source>
        <dbReference type="Proteomes" id="UP000565711"/>
    </source>
</evidence>
<dbReference type="InterPro" id="IPR023485">
    <property type="entry name" value="Ptyr_pPase"/>
</dbReference>
<keyword evidence="4" id="KW-1185">Reference proteome</keyword>
<proteinExistence type="predicted"/>
<evidence type="ECO:0000256" key="1">
    <source>
        <dbReference type="ARBA" id="ARBA00022849"/>
    </source>
</evidence>
<name>A0A846Y326_9NOCA</name>
<dbReference type="CDD" id="cd16345">
    <property type="entry name" value="LMWP_ArsC"/>
    <property type="match status" value="1"/>
</dbReference>
<protein>
    <submittedName>
        <fullName evidence="3">Arsenate reductase ArsC</fullName>
    </submittedName>
</protein>
<dbReference type="Pfam" id="PF01451">
    <property type="entry name" value="LMWPc"/>
    <property type="match status" value="1"/>
</dbReference>
<dbReference type="RefSeq" id="WP_067879307.1">
    <property type="nucleotide sequence ID" value="NZ_JAAXOP010000022.1"/>
</dbReference>
<keyword evidence="1" id="KW-0059">Arsenical resistance</keyword>
<dbReference type="PANTHER" id="PTHR43428">
    <property type="entry name" value="ARSENATE REDUCTASE"/>
    <property type="match status" value="1"/>
</dbReference>
<reference evidence="3 4" key="1">
    <citation type="submission" date="2020-04" db="EMBL/GenBank/DDBJ databases">
        <title>MicrobeNet Type strains.</title>
        <authorList>
            <person name="Nicholson A.C."/>
        </authorList>
    </citation>
    <scope>NUCLEOTIDE SEQUENCE [LARGE SCALE GENOMIC DNA]</scope>
    <source>
        <strain evidence="3 4">JCM 12354</strain>
    </source>
</reference>
<dbReference type="GO" id="GO:0046685">
    <property type="term" value="P:response to arsenic-containing substance"/>
    <property type="evidence" value="ECO:0007669"/>
    <property type="project" value="UniProtKB-KW"/>
</dbReference>
<dbReference type="EMBL" id="JAAXOP010000022">
    <property type="protein sequence ID" value="NKY53916.1"/>
    <property type="molecule type" value="Genomic_DNA"/>
</dbReference>
<dbReference type="InterPro" id="IPR048716">
    <property type="entry name" value="Phosphatase-like_N"/>
</dbReference>